<sequence length="119" mass="12817">MCWASWFTDSMWSAIMSPEPAIRIWPGLLPGWSARLSEAREPLCLGVLALASTSQTSRLERRFVLLRHGRRVITHRNAGLPEAVAQSKAPEVFDSGLGSHLTSAPASAGAFTGDASTLL</sequence>
<evidence type="ECO:0000313" key="2">
    <source>
        <dbReference type="Proteomes" id="UP000647587"/>
    </source>
</evidence>
<proteinExistence type="predicted"/>
<organism evidence="1 2">
    <name type="scientific">Deinococcus malanensis</name>
    <dbReference type="NCBI Taxonomy" id="1706855"/>
    <lineage>
        <taxon>Bacteria</taxon>
        <taxon>Thermotogati</taxon>
        <taxon>Deinococcota</taxon>
        <taxon>Deinococci</taxon>
        <taxon>Deinococcales</taxon>
        <taxon>Deinococcaceae</taxon>
        <taxon>Deinococcus</taxon>
    </lineage>
</organism>
<comment type="caution">
    <text evidence="1">The sequence shown here is derived from an EMBL/GenBank/DDBJ whole genome shotgun (WGS) entry which is preliminary data.</text>
</comment>
<keyword evidence="2" id="KW-1185">Reference proteome</keyword>
<protein>
    <submittedName>
        <fullName evidence="1">Uncharacterized protein</fullName>
    </submittedName>
</protein>
<accession>A0ABQ2ERK9</accession>
<reference evidence="2" key="1">
    <citation type="journal article" date="2019" name="Int. J. Syst. Evol. Microbiol.">
        <title>The Global Catalogue of Microorganisms (GCM) 10K type strain sequencing project: providing services to taxonomists for standard genome sequencing and annotation.</title>
        <authorList>
            <consortium name="The Broad Institute Genomics Platform"/>
            <consortium name="The Broad Institute Genome Sequencing Center for Infectious Disease"/>
            <person name="Wu L."/>
            <person name="Ma J."/>
        </authorList>
    </citation>
    <scope>NUCLEOTIDE SEQUENCE [LARGE SCALE GENOMIC DNA]</scope>
    <source>
        <strain evidence="2">JCM 30331</strain>
    </source>
</reference>
<evidence type="ECO:0000313" key="1">
    <source>
        <dbReference type="EMBL" id="GGK22366.1"/>
    </source>
</evidence>
<gene>
    <name evidence="1" type="ORF">GCM10008955_14860</name>
</gene>
<dbReference type="EMBL" id="BMPP01000005">
    <property type="protein sequence ID" value="GGK22366.1"/>
    <property type="molecule type" value="Genomic_DNA"/>
</dbReference>
<dbReference type="Proteomes" id="UP000647587">
    <property type="component" value="Unassembled WGS sequence"/>
</dbReference>
<name>A0ABQ2ERK9_9DEIO</name>